<dbReference type="SUPFAM" id="SSF55874">
    <property type="entry name" value="ATPase domain of HSP90 chaperone/DNA topoisomerase II/histidine kinase"/>
    <property type="match status" value="1"/>
</dbReference>
<feature type="region of interest" description="Disordered" evidence="1">
    <location>
        <begin position="1524"/>
        <end position="1548"/>
    </location>
</feature>
<sequence>MFGFTQDPIQFINLIADNLRDRYQTGFPVLKELIQNSDDAPATELHYGLSPGLVGAIHPLLKGPGIFLINNGAFKSSDARGIRSFGQNSKAADQGSIGKFGLGMKSVFHFCEAFFFLAHDGEREYSEILNPWSGPDPDQTLHVDWNSFGVEDAALIRNHLEAVTSSLSSEADQCFILWLPLRQKAHLKQPFGEQTGAIVSEFPGDDTDLLSFMYEAELGIRIAALMPMLRHLQRVSFWTLNDAQEKLAPVFDVQLTAGGRRTSLIGAEPEERSGRREAPQILSGRTQVEKGDGRSKLEFTGLEYLDWNPRLNALHAHDLWPSSYIRDELGHSREAKDKAQPHGAVFFSRAPGSGRLITNWSVFLPLDENSASQTIRCDGNFDFRLTLHGYFFVDAGRQGVHGMKEMHEHQRDSFESEEALRRAWNHELLQSVVLPLVLPALNSFCSDLKLADKVKSNLTQALTETDLFKQFRHEITQSHSWIREITVDGARWVLKPNDKKVLRLPSTPESDSGRPWRLFPSLSQLAQQVLLVVDGAPNILSVKRNTDWDEQSLNQLLGSVEAKSLFVETTLLDYFLTFLRDTVRPFLNIGTVKQSLERLVREGLSSVGEALLGQNESRVRQVVSYLEQSRCLPVDNQLPVTLLQELLSASSNILVIPTRFWPREWKQDTGVSVDEAVPLLKALQQPLSPQSKAGKALYEGALKIAELLIKSVAPDSRSSLLRRCSELYVLRSYDCQADRVRAASPKEIDAARIEGLLFGYAQGTKLNDRLALAPLLQRVLPHDRILIISADTSKLALGIERSQPPCDGHRALHALGLKARVLADSAERMRLAGQLGKPADQIAVRGLRYLLHARDTHFDASDPLWILGDDQHPVWLKLWAQLVDEDPWNLVQEEIADHISRGVLRTISVKGIRSDSVIEELIRRGVQSIDPNGFDQEECEEILSEVQDDELWRILPFHWTVDDLPVSAQSSHVFQVPDDYALDELLLSGVTLIVPSNRAENRLRQNKLLPILDHGAFIELALEQPSSPGIWREILDRLQSLTQEGEELSLNVAKRLRSTRWLTSETGTLFSPEDVIDFDGDVGLGRILAQSPGAFVTVEHLEIELRQHPFFAEFGKGYFSIGQAGVDRLALAVEDLENYQIGNSNFNSSADVAAVARSLSSAPHLGWRVLASLDGLMGPEIDLLPMVSSMRHPMQLEAITKLLIWIADRGATDEEAVSTFNRYLKQFADSNGAAGELPRLKLLSKNEDWAESGKLVSDVVGIAKPYVLHKRQADILRHLFENRNDSIVATESSRLTDVAAEPSAAAGILRDYFQDWSGRVAPALTGALVLLCGGEDSVKSFCQDLLGQHSREWLIEKLPWRIAQGVDQGGALTWLNGFTLERALDYFSMTVRIHDTERLTVCSIIGTPASVEVEKELDSIFIGKPSYYSFGGNRGYRVDLVLRKLDVDQCSDKVLSDLLKSSMTYLLTEVYGQKGAGLDGLWGELDTADQVDIELARSLILRNIPFYLKQLGAHKHPSLISGLNRFRDEERKEQEHKGTSKEDRYRKQKEGALKELQRTIETDNSVQEAILESVRRKIQDFQYQAGSIPFELFQNADDAVQHLALIDAYPSEPGGLDVEPLPASICRFSIEADRHRVVFMHWGRAINQFGNNGFPGRERGYDRDLENILILSASDKTDDVTGKFGLGFKSVWLATNRPVLVSGRLQTEIVGGLLPVPASSTDVKPLRQRMKSLLPDSHWPGTAIALPLVGVTENEILDSFSGVAGVMVAFSRHLRRIDIVRKACPPLSVSWSEEKVPGSDTIRIGGMRHEKTDLLIMKITLPSGAMLIGVGPEGFMLLPKDIPSIWVTAPIREQERLGFAVNAMFEVDAGRSRLSASLNENPHLAQELGRQLARALGELKTAVEIHWDALVELMQLGPSASPYSFWSSLWQTLMGRLPGLPRESGTRIIAEALLCEGLKELSCKHALIPNGLRGHLSQLLSSAEIKTVLRSALHDPEILKAVSEARCFQDLINARAAVTSEVSTWLKILVPAFTSSKTQWQSESLSSLFAKLDHQKAIVANDAALLGGTFNQNVFKRWEQSNEETPSDYIADLKSAASHANSLKFISECGTEERAKVLLSCGGSDEESLRWGFAPSRYRLGGEYQGSGVEFFYWCRDKMDAPSEKLREWVLLAEDTNKRIAALHYLVEGELAREVTDSLLKSGIGGTWLAAVDEESAYLHGWSETQRSKLVYQVLKTPDQSRGAWLHFTTDARPETVPIDPLKALQNIHKWWLKAREEKLEKYGRDTYPDGRTLILHEDEFGRIDRSSWLTLLLLGGFHTMGRTKSVQHRQFVETCYRQGWWDVFTDPNHSQRFDDWMKVLDQYLDKQVDQQEYEQWMLRFPIIYKLSRYLEDYAELFVGLERYSADFDLANTLNSKADSAQQGGGISAPALARSLGIGANFVVRELIRFGLIDSQYLRKHAYVPTLKVRQLLTELGWSEPEFESQLKTSPTISSFLVGYLGEEKSCFCGDFDIPLRHVAEDWQLQQELLGRELKSVED</sequence>
<feature type="compositionally biased region" description="Basic and acidic residues" evidence="1">
    <location>
        <begin position="1525"/>
        <end position="1548"/>
    </location>
</feature>
<dbReference type="InterPro" id="IPR058210">
    <property type="entry name" value="SACS/Nov_dom"/>
</dbReference>
<dbReference type="PANTHER" id="PTHR15600:SF42">
    <property type="entry name" value="SACSIN"/>
    <property type="match status" value="1"/>
</dbReference>
<evidence type="ECO:0000256" key="1">
    <source>
        <dbReference type="SAM" id="MobiDB-lite"/>
    </source>
</evidence>
<dbReference type="PANTHER" id="PTHR15600">
    <property type="entry name" value="SACSIN"/>
    <property type="match status" value="1"/>
</dbReference>
<proteinExistence type="predicted"/>
<reference evidence="3 4" key="1">
    <citation type="submission" date="2016-10" db="EMBL/GenBank/DDBJ databases">
        <authorList>
            <person name="de Groot N.N."/>
        </authorList>
    </citation>
    <scope>NUCLEOTIDE SEQUENCE [LARGE SCALE GENOMIC DNA]</scope>
    <source>
        <strain evidence="3 4">DSM 22012</strain>
    </source>
</reference>
<evidence type="ECO:0000313" key="3">
    <source>
        <dbReference type="EMBL" id="SEF89806.1"/>
    </source>
</evidence>
<dbReference type="Pfam" id="PF25794">
    <property type="entry name" value="SACS"/>
    <property type="match status" value="1"/>
</dbReference>
<evidence type="ECO:0000259" key="2">
    <source>
        <dbReference type="Pfam" id="PF25794"/>
    </source>
</evidence>
<evidence type="ECO:0000313" key="4">
    <source>
        <dbReference type="Proteomes" id="UP000236745"/>
    </source>
</evidence>
<accession>A0A1H5VS08</accession>
<feature type="compositionally biased region" description="Basic and acidic residues" evidence="1">
    <location>
        <begin position="269"/>
        <end position="278"/>
    </location>
</feature>
<gene>
    <name evidence="3" type="ORF">SAMN05444390_101816</name>
</gene>
<keyword evidence="4" id="KW-1185">Reference proteome</keyword>
<dbReference type="InterPro" id="IPR052972">
    <property type="entry name" value="Sacsin_chaperone_reg"/>
</dbReference>
<feature type="region of interest" description="Disordered" evidence="1">
    <location>
        <begin position="269"/>
        <end position="289"/>
    </location>
</feature>
<dbReference type="GO" id="GO:0030544">
    <property type="term" value="F:Hsp70 protein binding"/>
    <property type="evidence" value="ECO:0007669"/>
    <property type="project" value="TreeGrafter"/>
</dbReference>
<dbReference type="NCBIfam" id="NF047352">
    <property type="entry name" value="P_loop_sacsin"/>
    <property type="match status" value="1"/>
</dbReference>
<name>A0A1H5VS08_9GAMM</name>
<protein>
    <recommendedName>
        <fullName evidence="2">Sacsin/Nov domain-containing protein</fullName>
    </recommendedName>
</protein>
<dbReference type="RefSeq" id="WP_104001772.1">
    <property type="nucleotide sequence ID" value="NZ_FNVQ01000001.1"/>
</dbReference>
<dbReference type="OrthoDB" id="9802640at2"/>
<feature type="domain" description="Sacsin/Nov" evidence="2">
    <location>
        <begin position="19"/>
        <end position="246"/>
    </location>
</feature>
<dbReference type="Proteomes" id="UP000236745">
    <property type="component" value="Unassembled WGS sequence"/>
</dbReference>
<dbReference type="EMBL" id="FNVQ01000001">
    <property type="protein sequence ID" value="SEF89806.1"/>
    <property type="molecule type" value="Genomic_DNA"/>
</dbReference>
<dbReference type="InterPro" id="IPR036890">
    <property type="entry name" value="HATPase_C_sf"/>
</dbReference>
<organism evidence="3 4">
    <name type="scientific">Marinobacterium lutimaris</name>
    <dbReference type="NCBI Taxonomy" id="568106"/>
    <lineage>
        <taxon>Bacteria</taxon>
        <taxon>Pseudomonadati</taxon>
        <taxon>Pseudomonadota</taxon>
        <taxon>Gammaproteobacteria</taxon>
        <taxon>Oceanospirillales</taxon>
        <taxon>Oceanospirillaceae</taxon>
        <taxon>Marinobacterium</taxon>
    </lineage>
</organism>